<name>A0A7W5BWX6_9GAMM</name>
<dbReference type="EMBL" id="JACHXM010000003">
    <property type="protein sequence ID" value="MBB3140183.1"/>
    <property type="molecule type" value="Genomic_DNA"/>
</dbReference>
<accession>A0A7W5BWX6</accession>
<evidence type="ECO:0000313" key="2">
    <source>
        <dbReference type="Proteomes" id="UP000525987"/>
    </source>
</evidence>
<evidence type="ECO:0000313" key="1">
    <source>
        <dbReference type="EMBL" id="MBB3140183.1"/>
    </source>
</evidence>
<organism evidence="1 2">
    <name type="scientific">Halomonas organivorans</name>
    <dbReference type="NCBI Taxonomy" id="257772"/>
    <lineage>
        <taxon>Bacteria</taxon>
        <taxon>Pseudomonadati</taxon>
        <taxon>Pseudomonadota</taxon>
        <taxon>Gammaproteobacteria</taxon>
        <taxon>Oceanospirillales</taxon>
        <taxon>Halomonadaceae</taxon>
        <taxon>Halomonas</taxon>
    </lineage>
</organism>
<dbReference type="AlphaFoldDB" id="A0A7W5BWX6"/>
<proteinExistence type="predicted"/>
<comment type="caution">
    <text evidence="1">The sequence shown here is derived from an EMBL/GenBank/DDBJ whole genome shotgun (WGS) entry which is preliminary data.</text>
</comment>
<reference evidence="1 2" key="1">
    <citation type="submission" date="2020-08" db="EMBL/GenBank/DDBJ databases">
        <title>Genomic Encyclopedia of Type Strains, Phase III (KMG-III): the genomes of soil and plant-associated and newly described type strains.</title>
        <authorList>
            <person name="Whitman W."/>
        </authorList>
    </citation>
    <scope>NUCLEOTIDE SEQUENCE [LARGE SCALE GENOMIC DNA]</scope>
    <source>
        <strain evidence="1 2">CECT 5995</strain>
    </source>
</reference>
<sequence length="39" mass="4390">MTRAGNGLHRPATQHKEVIDAPRIENVESVIQQILKLII</sequence>
<keyword evidence="2" id="KW-1185">Reference proteome</keyword>
<gene>
    <name evidence="1" type="ORF">FHR96_001035</name>
</gene>
<dbReference type="Proteomes" id="UP000525987">
    <property type="component" value="Unassembled WGS sequence"/>
</dbReference>
<protein>
    <submittedName>
        <fullName evidence="1">Uncharacterized protein</fullName>
    </submittedName>
</protein>